<dbReference type="PANTHER" id="PTHR13155">
    <property type="entry name" value="A-KINASE ANCHOR PROTEINS"/>
    <property type="match status" value="1"/>
</dbReference>
<dbReference type="InterPro" id="IPR037719">
    <property type="entry name" value="AKAP10_AKB_dom"/>
</dbReference>
<dbReference type="FunFam" id="1.10.167.10:FF:000005">
    <property type="entry name" value="Putative A-kinase anchor protein 10 mitochondrial"/>
    <property type="match status" value="1"/>
</dbReference>
<evidence type="ECO:0000256" key="1">
    <source>
        <dbReference type="SAM" id="Coils"/>
    </source>
</evidence>
<proteinExistence type="predicted"/>
<feature type="compositionally biased region" description="Polar residues" evidence="2">
    <location>
        <begin position="270"/>
        <end position="284"/>
    </location>
</feature>
<dbReference type="AlphaFoldDB" id="A0AAV2BL21"/>
<feature type="domain" description="RGS" evidence="3">
    <location>
        <begin position="86"/>
        <end position="131"/>
    </location>
</feature>
<feature type="coiled-coil region" evidence="1">
    <location>
        <begin position="634"/>
        <end position="661"/>
    </location>
</feature>
<dbReference type="PROSITE" id="PS50132">
    <property type="entry name" value="RGS"/>
    <property type="match status" value="3"/>
</dbReference>
<reference evidence="4 5" key="1">
    <citation type="submission" date="2024-04" db="EMBL/GenBank/DDBJ databases">
        <authorList>
            <person name="Rising A."/>
            <person name="Reimegard J."/>
            <person name="Sonavane S."/>
            <person name="Akerstrom W."/>
            <person name="Nylinder S."/>
            <person name="Hedman E."/>
            <person name="Kallberg Y."/>
        </authorList>
    </citation>
    <scope>NUCLEOTIDE SEQUENCE [LARGE SCALE GENOMIC DNA]</scope>
</reference>
<organism evidence="4 5">
    <name type="scientific">Larinioides sclopetarius</name>
    <dbReference type="NCBI Taxonomy" id="280406"/>
    <lineage>
        <taxon>Eukaryota</taxon>
        <taxon>Metazoa</taxon>
        <taxon>Ecdysozoa</taxon>
        <taxon>Arthropoda</taxon>
        <taxon>Chelicerata</taxon>
        <taxon>Arachnida</taxon>
        <taxon>Araneae</taxon>
        <taxon>Araneomorphae</taxon>
        <taxon>Entelegynae</taxon>
        <taxon>Araneoidea</taxon>
        <taxon>Araneidae</taxon>
        <taxon>Larinioides</taxon>
    </lineage>
</organism>
<dbReference type="EMBL" id="CAXIEN010000409">
    <property type="protein sequence ID" value="CAL1296956.1"/>
    <property type="molecule type" value="Genomic_DNA"/>
</dbReference>
<dbReference type="GO" id="GO:0008104">
    <property type="term" value="P:intracellular protein localization"/>
    <property type="evidence" value="ECO:0007669"/>
    <property type="project" value="TreeGrafter"/>
</dbReference>
<dbReference type="GO" id="GO:0005739">
    <property type="term" value="C:mitochondrion"/>
    <property type="evidence" value="ECO:0007669"/>
    <property type="project" value="TreeGrafter"/>
</dbReference>
<sequence length="696" mass="77551">MDYPNKRGEKWPKFGAAPALPRTSSISVYGQGRAQALQRSKHSDKGSTSGSFSSIDLDDRPHPLAFAEATFDSSLPIKTKSRLSKDIEEILRDNAALAYFIQFMDARKAKHLVKFWLEAESFRISAETKEKNQIKKLEEPVTAHANIPVVVPGSIGSSGYVSDKSDKVFQSSSHTISSDLNKTNSERQEVSEAVINKNIPSVNMTESNSMPPVSDYRNANHTDSLNDNSLKAKLGKIVQQSSSVDSGCEDRSKDSNLSVEFPVEDDFSEDQSTQLNSAQNNAKLSTDHKSKGDSPMNGPCDEIKSTKLLTDGLVRLETSTEQDADAIYSKYIAPDAPYPIGVSNELRLAIKNSIFKPSGGVDSQCFVPAQEFVVKKMDNEYYSNFLRSSFHCKHQIDVLTSGNVFLADVLYNDSALFFFMEFMEQERVRHLVDFLLTADNFRKQLLAKQGNYDGMQAQADAMVLYDKYFSLQATIPLGFSDSVRFELEANICQEKGPDPDCFLKPVKILTQYLEKTYLLQFLNSQLYFKYISECIIIIQNDGADASSQQKSTGSDSGSEQSLPISSINTLLAMDGKQPGASKAKSADSQEMRIDMFQFKPEALWQRPLAGKLQMAHVDHLGRVTTEFEPPDPDKKKGESKISKAMKKLVNWEEDKNQEEMAWKVAEMIVKDICSVTMPDSKYPITAENPQGLQSSS</sequence>
<dbReference type="Pfam" id="PF00615">
    <property type="entry name" value="RGS"/>
    <property type="match status" value="2"/>
</dbReference>
<dbReference type="GO" id="GO:0005886">
    <property type="term" value="C:plasma membrane"/>
    <property type="evidence" value="ECO:0007669"/>
    <property type="project" value="TreeGrafter"/>
</dbReference>
<dbReference type="InterPro" id="IPR036305">
    <property type="entry name" value="RGS_sf"/>
</dbReference>
<dbReference type="CDD" id="cd08721">
    <property type="entry name" value="RGS_AKAP2_2"/>
    <property type="match status" value="1"/>
</dbReference>
<dbReference type="GO" id="GO:0051018">
    <property type="term" value="F:protein kinase A binding"/>
    <property type="evidence" value="ECO:0007669"/>
    <property type="project" value="InterPro"/>
</dbReference>
<evidence type="ECO:0000313" key="5">
    <source>
        <dbReference type="Proteomes" id="UP001497382"/>
    </source>
</evidence>
<evidence type="ECO:0000256" key="2">
    <source>
        <dbReference type="SAM" id="MobiDB-lite"/>
    </source>
</evidence>
<dbReference type="InterPro" id="IPR016137">
    <property type="entry name" value="RGS"/>
</dbReference>
<dbReference type="InterPro" id="IPR044926">
    <property type="entry name" value="RGS_subdomain_2"/>
</dbReference>
<dbReference type="SUPFAM" id="SSF48097">
    <property type="entry name" value="Regulator of G-protein signaling, RGS"/>
    <property type="match status" value="2"/>
</dbReference>
<accession>A0AAV2BL21</accession>
<keyword evidence="5" id="KW-1185">Reference proteome</keyword>
<feature type="domain" description="RGS" evidence="3">
    <location>
        <begin position="405"/>
        <end position="531"/>
    </location>
</feature>
<keyword evidence="1" id="KW-0175">Coiled coil</keyword>
<dbReference type="InterPro" id="IPR052246">
    <property type="entry name" value="Cell_Polariz_PKAAnc"/>
</dbReference>
<dbReference type="Gene3D" id="1.10.167.10">
    <property type="entry name" value="Regulator of G-protein Signalling 4, domain 2"/>
    <property type="match status" value="3"/>
</dbReference>
<dbReference type="SMART" id="SM00315">
    <property type="entry name" value="RGS"/>
    <property type="match status" value="2"/>
</dbReference>
<feature type="region of interest" description="Disordered" evidence="2">
    <location>
        <begin position="172"/>
        <end position="301"/>
    </location>
</feature>
<feature type="compositionally biased region" description="Polar residues" evidence="2">
    <location>
        <begin position="172"/>
        <end position="183"/>
    </location>
</feature>
<evidence type="ECO:0000259" key="3">
    <source>
        <dbReference type="PROSITE" id="PS50132"/>
    </source>
</evidence>
<evidence type="ECO:0000313" key="4">
    <source>
        <dbReference type="EMBL" id="CAL1296956.1"/>
    </source>
</evidence>
<comment type="caution">
    <text evidence="4">The sequence shown here is derived from an EMBL/GenBank/DDBJ whole genome shotgun (WGS) entry which is preliminary data.</text>
</comment>
<feature type="compositionally biased region" description="Polar residues" evidence="2">
    <location>
        <begin position="198"/>
        <end position="229"/>
    </location>
</feature>
<dbReference type="PANTHER" id="PTHR13155:SF1">
    <property type="entry name" value="A-KINASE ANCHOR PROTEIN 10, MITOCHONDRIAL"/>
    <property type="match status" value="1"/>
</dbReference>
<protein>
    <recommendedName>
        <fullName evidence="3">RGS domain-containing protein</fullName>
    </recommendedName>
</protein>
<feature type="domain" description="RGS" evidence="3">
    <location>
        <begin position="324"/>
        <end position="391"/>
    </location>
</feature>
<name>A0AAV2BL21_9ARAC</name>
<gene>
    <name evidence="4" type="ORF">LARSCL_LOCUS20019</name>
</gene>
<feature type="region of interest" description="Disordered" evidence="2">
    <location>
        <begin position="30"/>
        <end position="56"/>
    </location>
</feature>
<dbReference type="CDD" id="cd12804">
    <property type="entry name" value="AKAP10_AKB"/>
    <property type="match status" value="1"/>
</dbReference>
<dbReference type="Proteomes" id="UP001497382">
    <property type="component" value="Unassembled WGS sequence"/>
</dbReference>